<dbReference type="InterPro" id="IPR051460">
    <property type="entry name" value="HdrC_iron-sulfur_subunit"/>
</dbReference>
<dbReference type="PANTHER" id="PTHR43255">
    <property type="entry name" value="IRON-SULFUR-BINDING OXIDOREDUCTASE FADF-RELATED-RELATED"/>
    <property type="match status" value="1"/>
</dbReference>
<evidence type="ECO:0000256" key="5">
    <source>
        <dbReference type="ARBA" id="ARBA00023004"/>
    </source>
</evidence>
<gene>
    <name evidence="8" type="ORF">AC482_07365</name>
</gene>
<dbReference type="AlphaFoldDB" id="A0A0M0BKV0"/>
<sequence>MEIEKTRESLRRFTRQQMMELDTCAHCALCTEKCPAYAGSDVPNYAPGIRSSKAVKLYNKQLGLRARFLGPKPVTKEEIADLADSAFNCTLCGRCMETCPFGLQTHELWTSVRRLVHDLGGSLPNVKMLDEMLGEYWNPYGLDADMRLDWADYTDLEDAPVKDQAEVAYFVGCTTAFKGANHEVAYSIASILNQQKEDWTLLGEDEWCCGSPLLLAGNEERTREFAEHNVQELEARGVKKVITGCAGCFRVFKWEYPKLLGSSPNFEVIHAVEYLRDSLVQGGLKLEPFKGKVAYHDPCELSRLGGVIDAPREALKFISPGYVELPEHGMDVRCCGGGGLLQAANNDLRLEIVKQRLDQAESLGVEVLTSACPACKLAFVDGVNANESDIEVLDILELAAKQLGLL</sequence>
<dbReference type="Gene3D" id="1.10.1060.10">
    <property type="entry name" value="Alpha-helical ferredoxin"/>
    <property type="match status" value="1"/>
</dbReference>
<feature type="domain" description="4Fe-4S ferredoxin-type" evidence="7">
    <location>
        <begin position="78"/>
        <end position="102"/>
    </location>
</feature>
<keyword evidence="3" id="KW-0479">Metal-binding</keyword>
<feature type="domain" description="4Fe-4S ferredoxin-type" evidence="7">
    <location>
        <begin position="15"/>
        <end position="44"/>
    </location>
</feature>
<proteinExistence type="inferred from homology"/>
<dbReference type="InterPro" id="IPR017896">
    <property type="entry name" value="4Fe4S_Fe-S-bd"/>
</dbReference>
<keyword evidence="4" id="KW-0560">Oxidoreductase</keyword>
<dbReference type="GO" id="GO:0051539">
    <property type="term" value="F:4 iron, 4 sulfur cluster binding"/>
    <property type="evidence" value="ECO:0007669"/>
    <property type="project" value="UniProtKB-KW"/>
</dbReference>
<dbReference type="GO" id="GO:0005886">
    <property type="term" value="C:plasma membrane"/>
    <property type="evidence" value="ECO:0007669"/>
    <property type="project" value="TreeGrafter"/>
</dbReference>
<evidence type="ECO:0000313" key="8">
    <source>
        <dbReference type="EMBL" id="KON28999.1"/>
    </source>
</evidence>
<dbReference type="PANTHER" id="PTHR43255:SF1">
    <property type="entry name" value="IRON-SULFUR-BINDING OXIDOREDUCTASE FADF-RELATED"/>
    <property type="match status" value="1"/>
</dbReference>
<comment type="caution">
    <text evidence="8">The sequence shown here is derived from an EMBL/GenBank/DDBJ whole genome shotgun (WGS) entry which is preliminary data.</text>
</comment>
<dbReference type="PROSITE" id="PS00198">
    <property type="entry name" value="4FE4S_FER_1"/>
    <property type="match status" value="1"/>
</dbReference>
<dbReference type="Pfam" id="PF02754">
    <property type="entry name" value="CCG"/>
    <property type="match status" value="2"/>
</dbReference>
<dbReference type="GO" id="GO:0016491">
    <property type="term" value="F:oxidoreductase activity"/>
    <property type="evidence" value="ECO:0007669"/>
    <property type="project" value="UniProtKB-KW"/>
</dbReference>
<keyword evidence="2" id="KW-0004">4Fe-4S</keyword>
<dbReference type="Pfam" id="PF13183">
    <property type="entry name" value="Fer4_8"/>
    <property type="match status" value="1"/>
</dbReference>
<comment type="similarity">
    <text evidence="1">Belongs to the HdrC family.</text>
</comment>
<keyword evidence="6" id="KW-0411">Iron-sulfur</keyword>
<dbReference type="SUPFAM" id="SSF46548">
    <property type="entry name" value="alpha-helical ferredoxin"/>
    <property type="match status" value="1"/>
</dbReference>
<evidence type="ECO:0000313" key="9">
    <source>
        <dbReference type="Proteomes" id="UP000037210"/>
    </source>
</evidence>
<evidence type="ECO:0000256" key="6">
    <source>
        <dbReference type="ARBA" id="ARBA00023014"/>
    </source>
</evidence>
<evidence type="ECO:0000256" key="3">
    <source>
        <dbReference type="ARBA" id="ARBA00022723"/>
    </source>
</evidence>
<dbReference type="EMBL" id="LFWZ01000076">
    <property type="protein sequence ID" value="KON28999.1"/>
    <property type="molecule type" value="Genomic_DNA"/>
</dbReference>
<accession>A0A0M0BKV0</accession>
<evidence type="ECO:0000256" key="4">
    <source>
        <dbReference type="ARBA" id="ARBA00023002"/>
    </source>
</evidence>
<reference evidence="8 9" key="1">
    <citation type="submission" date="2015-06" db="EMBL/GenBank/DDBJ databases">
        <title>New insights into the roles of widespread benthic archaea in carbon and nitrogen cycling.</title>
        <authorList>
            <person name="Lazar C.S."/>
            <person name="Baker B.J."/>
            <person name="Seitz K.W."/>
            <person name="Hyde A.S."/>
            <person name="Dick G.J."/>
            <person name="Hinrichs K.-U."/>
            <person name="Teske A.P."/>
        </authorList>
    </citation>
    <scope>NUCLEOTIDE SEQUENCE [LARGE SCALE GENOMIC DNA]</scope>
    <source>
        <strain evidence="8">DG-45</strain>
    </source>
</reference>
<dbReference type="Proteomes" id="UP000037210">
    <property type="component" value="Unassembled WGS sequence"/>
</dbReference>
<evidence type="ECO:0000256" key="1">
    <source>
        <dbReference type="ARBA" id="ARBA00007097"/>
    </source>
</evidence>
<protein>
    <recommendedName>
        <fullName evidence="7">4Fe-4S ferredoxin-type domain-containing protein</fullName>
    </recommendedName>
</protein>
<name>A0A0M0BKV0_9ARCH</name>
<dbReference type="InterPro" id="IPR009051">
    <property type="entry name" value="Helical_ferredxn"/>
</dbReference>
<dbReference type="PROSITE" id="PS51379">
    <property type="entry name" value="4FE4S_FER_2"/>
    <property type="match status" value="2"/>
</dbReference>
<organism evidence="8 9">
    <name type="scientific">miscellaneous Crenarchaeota group-15 archaeon DG-45</name>
    <dbReference type="NCBI Taxonomy" id="1685127"/>
    <lineage>
        <taxon>Archaea</taxon>
        <taxon>Candidatus Bathyarchaeota</taxon>
        <taxon>MCG-15</taxon>
    </lineage>
</organism>
<dbReference type="InterPro" id="IPR004017">
    <property type="entry name" value="Cys_rich_dom"/>
</dbReference>
<evidence type="ECO:0000256" key="2">
    <source>
        <dbReference type="ARBA" id="ARBA00022485"/>
    </source>
</evidence>
<dbReference type="GO" id="GO:0046872">
    <property type="term" value="F:metal ion binding"/>
    <property type="evidence" value="ECO:0007669"/>
    <property type="project" value="UniProtKB-KW"/>
</dbReference>
<evidence type="ECO:0000259" key="7">
    <source>
        <dbReference type="PROSITE" id="PS51379"/>
    </source>
</evidence>
<keyword evidence="5" id="KW-0408">Iron</keyword>
<dbReference type="InterPro" id="IPR017900">
    <property type="entry name" value="4Fe4S_Fe_S_CS"/>
</dbReference>